<dbReference type="PROSITE" id="PS50977">
    <property type="entry name" value="HTH_TETR_2"/>
    <property type="match status" value="1"/>
</dbReference>
<dbReference type="RefSeq" id="WP_184004247.1">
    <property type="nucleotide sequence ID" value="NZ_BAABIF010000001.1"/>
</dbReference>
<dbReference type="SUPFAM" id="SSF46689">
    <property type="entry name" value="Homeodomain-like"/>
    <property type="match status" value="1"/>
</dbReference>
<dbReference type="PANTHER" id="PTHR30055">
    <property type="entry name" value="HTH-TYPE TRANSCRIPTIONAL REGULATOR RUTR"/>
    <property type="match status" value="1"/>
</dbReference>
<comment type="caution">
    <text evidence="6">The sequence shown here is derived from an EMBL/GenBank/DDBJ whole genome shotgun (WGS) entry which is preliminary data.</text>
</comment>
<dbReference type="GO" id="GO:0000976">
    <property type="term" value="F:transcription cis-regulatory region binding"/>
    <property type="evidence" value="ECO:0007669"/>
    <property type="project" value="TreeGrafter"/>
</dbReference>
<evidence type="ECO:0000256" key="2">
    <source>
        <dbReference type="ARBA" id="ARBA00023125"/>
    </source>
</evidence>
<dbReference type="EMBL" id="JACIJI010000004">
    <property type="protein sequence ID" value="MBB5719480.1"/>
    <property type="molecule type" value="Genomic_DNA"/>
</dbReference>
<name>A0A840Z174_9SPHN</name>
<evidence type="ECO:0000256" key="3">
    <source>
        <dbReference type="ARBA" id="ARBA00023163"/>
    </source>
</evidence>
<gene>
    <name evidence="6" type="ORF">FHR23_002421</name>
</gene>
<dbReference type="GO" id="GO:0003700">
    <property type="term" value="F:DNA-binding transcription factor activity"/>
    <property type="evidence" value="ECO:0007669"/>
    <property type="project" value="TreeGrafter"/>
</dbReference>
<keyword evidence="2 4" id="KW-0238">DNA-binding</keyword>
<organism evidence="6 7">
    <name type="scientific">Stakelama sediminis</name>
    <dbReference type="NCBI Taxonomy" id="463200"/>
    <lineage>
        <taxon>Bacteria</taxon>
        <taxon>Pseudomonadati</taxon>
        <taxon>Pseudomonadota</taxon>
        <taxon>Alphaproteobacteria</taxon>
        <taxon>Sphingomonadales</taxon>
        <taxon>Sphingomonadaceae</taxon>
        <taxon>Stakelama</taxon>
    </lineage>
</organism>
<proteinExistence type="predicted"/>
<feature type="domain" description="HTH tetR-type" evidence="5">
    <location>
        <begin position="19"/>
        <end position="79"/>
    </location>
</feature>
<keyword evidence="3" id="KW-0804">Transcription</keyword>
<evidence type="ECO:0000259" key="5">
    <source>
        <dbReference type="PROSITE" id="PS50977"/>
    </source>
</evidence>
<evidence type="ECO:0000256" key="4">
    <source>
        <dbReference type="PROSITE-ProRule" id="PRU00335"/>
    </source>
</evidence>
<evidence type="ECO:0000313" key="6">
    <source>
        <dbReference type="EMBL" id="MBB5719480.1"/>
    </source>
</evidence>
<evidence type="ECO:0000313" key="7">
    <source>
        <dbReference type="Proteomes" id="UP000554342"/>
    </source>
</evidence>
<dbReference type="Gene3D" id="1.10.357.10">
    <property type="entry name" value="Tetracycline Repressor, domain 2"/>
    <property type="match status" value="1"/>
</dbReference>
<dbReference type="Gene3D" id="1.10.10.60">
    <property type="entry name" value="Homeodomain-like"/>
    <property type="match status" value="1"/>
</dbReference>
<reference evidence="6 7" key="1">
    <citation type="submission" date="2020-08" db="EMBL/GenBank/DDBJ databases">
        <title>Genomic Encyclopedia of Type Strains, Phase IV (KMG-IV): sequencing the most valuable type-strain genomes for metagenomic binning, comparative biology and taxonomic classification.</title>
        <authorList>
            <person name="Goeker M."/>
        </authorList>
    </citation>
    <scope>NUCLEOTIDE SEQUENCE [LARGE SCALE GENOMIC DNA]</scope>
    <source>
        <strain evidence="6 7">DSM 27203</strain>
    </source>
</reference>
<dbReference type="InterPro" id="IPR039536">
    <property type="entry name" value="TetR_C_Proteobacteria"/>
</dbReference>
<dbReference type="PRINTS" id="PR00455">
    <property type="entry name" value="HTHTETR"/>
</dbReference>
<sequence length="216" mass="24553">MDHKLCCKRQRRAGRPPDPAKDAAILRAARELFFARGFVATTIEDIAQEAAVSKVTVYKRYGDKETLFEQALRTEVDNMAQAFEIGDQSASGLEERLNAFGIKLMRFVFRPKHVALDRVSAQVFMQMPELGRRVYDAGVGQIRHYLSNALEEACDRGILVCDNPELAAEDLHSLWRGFTDVELKFGARKHIDDEIIEQRVRHGTRTFLRAYDGHTA</sequence>
<keyword evidence="7" id="KW-1185">Reference proteome</keyword>
<dbReference type="Pfam" id="PF00440">
    <property type="entry name" value="TetR_N"/>
    <property type="match status" value="1"/>
</dbReference>
<feature type="DNA-binding region" description="H-T-H motif" evidence="4">
    <location>
        <begin position="42"/>
        <end position="61"/>
    </location>
</feature>
<dbReference type="FunFam" id="1.10.10.60:FF:000141">
    <property type="entry name" value="TetR family transcriptional regulator"/>
    <property type="match status" value="1"/>
</dbReference>
<dbReference type="InterPro" id="IPR009057">
    <property type="entry name" value="Homeodomain-like_sf"/>
</dbReference>
<dbReference type="Pfam" id="PF14246">
    <property type="entry name" value="TetR_C_7"/>
    <property type="match status" value="1"/>
</dbReference>
<dbReference type="AlphaFoldDB" id="A0A840Z174"/>
<evidence type="ECO:0000256" key="1">
    <source>
        <dbReference type="ARBA" id="ARBA00023015"/>
    </source>
</evidence>
<dbReference type="InterPro" id="IPR001647">
    <property type="entry name" value="HTH_TetR"/>
</dbReference>
<accession>A0A840Z174</accession>
<dbReference type="InterPro" id="IPR050109">
    <property type="entry name" value="HTH-type_TetR-like_transc_reg"/>
</dbReference>
<protein>
    <submittedName>
        <fullName evidence="6">TetR/AcrR family transcriptional repressor of mexJK operon</fullName>
    </submittedName>
</protein>
<dbReference type="PANTHER" id="PTHR30055:SF146">
    <property type="entry name" value="HTH-TYPE TRANSCRIPTIONAL DUAL REGULATOR CECR"/>
    <property type="match status" value="1"/>
</dbReference>
<dbReference type="Proteomes" id="UP000554342">
    <property type="component" value="Unassembled WGS sequence"/>
</dbReference>
<keyword evidence="1" id="KW-0805">Transcription regulation</keyword>